<dbReference type="PANTHER" id="PTHR10562">
    <property type="entry name" value="SMALL UBIQUITIN-RELATED MODIFIER"/>
    <property type="match status" value="1"/>
</dbReference>
<reference evidence="3 4" key="1">
    <citation type="submission" date="2017-03" db="EMBL/GenBank/DDBJ databases">
        <title>Genomes of endolithic fungi from Antarctica.</title>
        <authorList>
            <person name="Coleine C."/>
            <person name="Masonjones S."/>
            <person name="Stajich J.E."/>
        </authorList>
    </citation>
    <scope>NUCLEOTIDE SEQUENCE [LARGE SCALE GENOMIC DNA]</scope>
    <source>
        <strain evidence="3 4">CCFEE 5184</strain>
    </source>
</reference>
<comment type="caution">
    <text evidence="3">The sequence shown here is derived from an EMBL/GenBank/DDBJ whole genome shotgun (WGS) entry which is preliminary data.</text>
</comment>
<organism evidence="3 4">
    <name type="scientific">Friedmanniomyces simplex</name>
    <dbReference type="NCBI Taxonomy" id="329884"/>
    <lineage>
        <taxon>Eukaryota</taxon>
        <taxon>Fungi</taxon>
        <taxon>Dikarya</taxon>
        <taxon>Ascomycota</taxon>
        <taxon>Pezizomycotina</taxon>
        <taxon>Dothideomycetes</taxon>
        <taxon>Dothideomycetidae</taxon>
        <taxon>Mycosphaerellales</taxon>
        <taxon>Teratosphaeriaceae</taxon>
        <taxon>Friedmanniomyces</taxon>
    </lineage>
</organism>
<dbReference type="AlphaFoldDB" id="A0A4U0X3W6"/>
<proteinExistence type="predicted"/>
<accession>A0A4U0X3W6</accession>
<feature type="region of interest" description="Disordered" evidence="1">
    <location>
        <begin position="1"/>
        <end position="48"/>
    </location>
</feature>
<feature type="domain" description="Ubiquitin-like" evidence="2">
    <location>
        <begin position="49"/>
        <end position="124"/>
    </location>
</feature>
<dbReference type="PROSITE" id="PS50053">
    <property type="entry name" value="UBIQUITIN_2"/>
    <property type="match status" value="1"/>
</dbReference>
<keyword evidence="4" id="KW-1185">Reference proteome</keyword>
<evidence type="ECO:0000256" key="1">
    <source>
        <dbReference type="SAM" id="MobiDB-lite"/>
    </source>
</evidence>
<dbReference type="Gene3D" id="3.10.20.90">
    <property type="entry name" value="Phosphatidylinositol 3-kinase Catalytic Subunit, Chain A, domain 1"/>
    <property type="match status" value="1"/>
</dbReference>
<dbReference type="InterPro" id="IPR000626">
    <property type="entry name" value="Ubiquitin-like_dom"/>
</dbReference>
<name>A0A4U0X3W6_9PEZI</name>
<dbReference type="InterPro" id="IPR022617">
    <property type="entry name" value="Rad60/SUMO-like_dom"/>
</dbReference>
<sequence>MAPPAPTVEYETETPQHETSGNGDDNGDGSGGGDNNIPAGADEPQPRPAALTFADVNGFELTIKLKRNTKLGKAMEAFAQRAEKARESLRFLFEGVRLTQDATMESMDMDDGDRVDVHHEQIGGGRVVG</sequence>
<dbReference type="OrthoDB" id="442921at2759"/>
<dbReference type="EMBL" id="NAJQ01000394">
    <property type="protein sequence ID" value="TKA70511.1"/>
    <property type="molecule type" value="Genomic_DNA"/>
</dbReference>
<evidence type="ECO:0000313" key="4">
    <source>
        <dbReference type="Proteomes" id="UP000309340"/>
    </source>
</evidence>
<dbReference type="Pfam" id="PF11976">
    <property type="entry name" value="Rad60-SLD"/>
    <property type="match status" value="1"/>
</dbReference>
<evidence type="ECO:0000259" key="2">
    <source>
        <dbReference type="PROSITE" id="PS50053"/>
    </source>
</evidence>
<evidence type="ECO:0000313" key="3">
    <source>
        <dbReference type="EMBL" id="TKA70511.1"/>
    </source>
</evidence>
<dbReference type="InterPro" id="IPR029071">
    <property type="entry name" value="Ubiquitin-like_domsf"/>
</dbReference>
<gene>
    <name evidence="3" type="ORF">B0A55_07283</name>
</gene>
<dbReference type="STRING" id="329884.A0A4U0X3W6"/>
<dbReference type="SUPFAM" id="SSF54236">
    <property type="entry name" value="Ubiquitin-like"/>
    <property type="match status" value="1"/>
</dbReference>
<protein>
    <recommendedName>
        <fullName evidence="2">Ubiquitin-like domain-containing protein</fullName>
    </recommendedName>
</protein>
<dbReference type="Proteomes" id="UP000309340">
    <property type="component" value="Unassembled WGS sequence"/>
</dbReference>